<feature type="compositionally biased region" description="Low complexity" evidence="12">
    <location>
        <begin position="1561"/>
        <end position="1574"/>
    </location>
</feature>
<dbReference type="PROSITE" id="PS51450">
    <property type="entry name" value="LRR"/>
    <property type="match status" value="2"/>
</dbReference>
<dbReference type="PROSITE" id="PS50221">
    <property type="entry name" value="GAIN_B"/>
    <property type="match status" value="1"/>
</dbReference>
<dbReference type="Pfam" id="PF26588">
    <property type="entry name" value="GAIN_ADGRA3"/>
    <property type="match status" value="1"/>
</dbReference>
<dbReference type="InterPro" id="IPR051963">
    <property type="entry name" value="Adhesion_GPCR_A"/>
</dbReference>
<sequence length="1820" mass="202111">MVTSKRYVLVLLLVTWISWSNACVPGCQCTMVRAAKKQKGRKVDCTQHVAPFKTLSNLNFPPDTVHLDLAHNTLTVIRQGSFIQLSSLQKLNLSSNHITYIEHGAFDGLQSLKKLDLSNNAIGALNSHMFTGLPKLEKLFLSSNRISVIPDGTFSDLRSMKRIEFSSEFLRCDCNLKWILKWAKQQHVRIPGSTVCALPVEMRGRPLSRLKQGDLHCDHNLQLHIFEIRPSESQLVFIGDKLPFECHASVTSQDKMNISWYRGDRIVTSNKTLGIYVNTSHNHDHTITNHRLVVDSLEPSHAGDWSCVVSSDKGNLTKTVHVEVRAPEVGLECPLVTNRTSKGVYVWQESMAGLTVTQPCQRGDKGAVATHKCEVDGRWRNLNVSSCSFIKNITRRLSKFAKLDIATSDITTATNGINKALMMIDDSKEALDSFDVFYLAKISSNLLSHAASDPMVSSLVLNMVSNVSILPSEVIDMAQFESRAPARMVKMLEQLSDQVKMNTAVEWTKVSDNILVVVFNRKHVLQNGLSCGLQQPLHYGFTSSSLLCGNVSFSKFGVHIHIPDQFSKKLQTSAPQTTVLTTTGLPVNDNLTYSFEGALNNTALENLTVFLLPSSNMSFYDHHGLVNSTNTDSATVDSSTTVSPLFSFPWSASQLGALNISSKFLSRFSKPLNLTSRNLLSSWSTDLNFSTKHLFPFANNVNSPSIFPHVVFKANVYIIVYRTGRLFPVIRSDSSDPVFRKGHWVIVTPVIAISLGGSSRNLSQPVVITFEIKDTKKPIKAAYFDFDFIDGYGGWRTDGCEIVQRNGTIVVVHVYHLSNFALLQDRSFAYRLAAFSMEPVIYVGSGLCMLCMIVIIISFMACYSSIGIPKKIKHAVVNICISTLLMMAAFIFGINRTDFELPCQIAGICIHYLTLCTVFWITITSNIIYKKFIKVNKPAEPPPELGPMPLPPKPILQFYFVGYGVPLIICGITAAVNLNFYTGHKYCFLEWEPSLGAFYAPVALLVAWNLVLFMRISCVVRVNSETDSEAANESENEIHTNEIELVPSQPDTVITTSRSNHTHHVNNNITSSNGGGYRRRFSRASNDEDEEEEDAVSVTSIPDQERRPITQLRSLVAILFLFIVMWMSGALATAKPFHLIIPFQEIIFSYIYGLMSTLFGIFMIVYFIVTRNDTRMSWKRVAGCVPPEPVTTEMEVTETTTEPAPPPPPVQPQANGSIIKSNSNTNLSVYSQKSSNLTKAYNMKNNSKQSNINLIIPNSSEISFGSAQEGFPNFYNPRQNGAAKKFWQKNRHHSKVMNKDVNRDLNSSLTDNNSATETSQGHLSHGTSSDANTHLSIEIQFQTKNNPAPKTGSFSSSREIPVHINNPNITNTQNILGSSCGAISIEHNNQVSGVRTSSPDMEHNSSSAFRQSNSVESNSNLPQHQRSPSAGSIGAGVHPSAFTPVQPRNNNTLPRHGKNLDEETVAVKQGDKESSMQRNQLSGTNTLMERQAGDVPQRPVNPGVAWNPFYNLPPLPSHPATYSFTPPPSIHPQQQHYPFDYSVYPSSGPMNTHLLNASQAAVSSSNSLSPTSFNQQSSHPQPPFNIPPSPYFVQAQGRQVKSMSPGSSSSQSNKKCHSSANGWRPLSGGDSSDSSRPRQKRAQVGGSPGRTVTYAPCSPVMSDSQAYNSNCKDQNQNNQQNMKKARSVDSDHHSDPTHRKKHSRADRMAKNKLTNKQRSLGWDEQFKDRPAKINYVYVNHMYRDKVMHKLIKQASESDDLASKAFWLPRSASEYERLTQKGFCNMTDDSSTSSDDDDSLDDNVWIRQSSGSDFHKKETSV</sequence>
<evidence type="ECO:0000256" key="10">
    <source>
        <dbReference type="ARBA" id="ARBA00023170"/>
    </source>
</evidence>
<dbReference type="InterPro" id="IPR007110">
    <property type="entry name" value="Ig-like_dom"/>
</dbReference>
<feature type="compositionally biased region" description="Polar residues" evidence="12">
    <location>
        <begin position="1476"/>
        <end position="1488"/>
    </location>
</feature>
<feature type="transmembrane region" description="Helical" evidence="13">
    <location>
        <begin position="996"/>
        <end position="1014"/>
    </location>
</feature>
<dbReference type="OrthoDB" id="10031018at2759"/>
<dbReference type="SMART" id="SM00409">
    <property type="entry name" value="IG"/>
    <property type="match status" value="1"/>
</dbReference>
<protein>
    <submittedName>
        <fullName evidence="20">Uncharacterized protein LOC106070481 isoform X1</fullName>
    </submittedName>
</protein>
<dbReference type="GeneID" id="106070481"/>
<reference evidence="20" key="1">
    <citation type="submission" date="2025-08" db="UniProtKB">
        <authorList>
            <consortium name="RefSeq"/>
        </authorList>
    </citation>
    <scope>IDENTIFICATION</scope>
</reference>
<dbReference type="Pfam" id="PF00002">
    <property type="entry name" value="7tm_2"/>
    <property type="match status" value="1"/>
</dbReference>
<name>A0A9W3AVS6_BIOGL</name>
<dbReference type="PANTHER" id="PTHR45930">
    <property type="entry name" value="G-PROTEIN COUPLED RECEPTOR 124-LIKE PROTEIN"/>
    <property type="match status" value="1"/>
</dbReference>
<feature type="domain" description="G-protein coupled receptors family 2 profile 1" evidence="16">
    <location>
        <begin position="306"/>
        <end position="391"/>
    </location>
</feature>
<dbReference type="Gene3D" id="3.80.10.10">
    <property type="entry name" value="Ribonuclease Inhibitor"/>
    <property type="match status" value="2"/>
</dbReference>
<evidence type="ECO:0000259" key="16">
    <source>
        <dbReference type="PROSITE" id="PS50227"/>
    </source>
</evidence>
<keyword evidence="9" id="KW-1015">Disulfide bond</keyword>
<dbReference type="Pfam" id="PF13855">
    <property type="entry name" value="LRR_8"/>
    <property type="match status" value="1"/>
</dbReference>
<feature type="compositionally biased region" description="Polar residues" evidence="12">
    <location>
        <begin position="1392"/>
        <end position="1430"/>
    </location>
</feature>
<feature type="transmembrane region" description="Helical" evidence="13">
    <location>
        <begin position="1146"/>
        <end position="1169"/>
    </location>
</feature>
<evidence type="ECO:0000256" key="14">
    <source>
        <dbReference type="SAM" id="SignalP"/>
    </source>
</evidence>
<feature type="compositionally biased region" description="Low complexity" evidence="12">
    <location>
        <begin position="1601"/>
        <end position="1613"/>
    </location>
</feature>
<dbReference type="Proteomes" id="UP001165740">
    <property type="component" value="Chromosome 1"/>
</dbReference>
<dbReference type="PROSITE" id="PS50227">
    <property type="entry name" value="G_PROTEIN_RECEP_F2_3"/>
    <property type="match status" value="1"/>
</dbReference>
<feature type="transmembrane region" description="Helical" evidence="13">
    <location>
        <begin position="840"/>
        <end position="863"/>
    </location>
</feature>
<comment type="subcellular location">
    <subcellularLocation>
        <location evidence="1">Membrane</location>
        <topology evidence="1">Multi-pass membrane protein</topology>
    </subcellularLocation>
</comment>
<keyword evidence="11" id="KW-0393">Immunoglobulin domain</keyword>
<dbReference type="PANTHER" id="PTHR45930:SF4">
    <property type="entry name" value="ADHESION G PROTEIN-COUPLED RECEPTOR A3"/>
    <property type="match status" value="1"/>
</dbReference>
<dbReference type="InterPro" id="IPR036179">
    <property type="entry name" value="Ig-like_dom_sf"/>
</dbReference>
<dbReference type="InterPro" id="IPR046338">
    <property type="entry name" value="GAIN_dom_sf"/>
</dbReference>
<keyword evidence="3" id="KW-0433">Leucine-rich repeat</keyword>
<dbReference type="SMART" id="SM00082">
    <property type="entry name" value="LRRCT"/>
    <property type="match status" value="1"/>
</dbReference>
<evidence type="ECO:0000313" key="20">
    <source>
        <dbReference type="RefSeq" id="XP_055891319.1"/>
    </source>
</evidence>
<dbReference type="InterPro" id="IPR057244">
    <property type="entry name" value="GAIN_B"/>
</dbReference>
<evidence type="ECO:0000256" key="7">
    <source>
        <dbReference type="ARBA" id="ARBA00022989"/>
    </source>
</evidence>
<keyword evidence="6" id="KW-0677">Repeat</keyword>
<dbReference type="SMART" id="SM00369">
    <property type="entry name" value="LRR_TYP"/>
    <property type="match status" value="4"/>
</dbReference>
<dbReference type="InterPro" id="IPR003599">
    <property type="entry name" value="Ig_sub"/>
</dbReference>
<dbReference type="SUPFAM" id="SSF48726">
    <property type="entry name" value="Immunoglobulin"/>
    <property type="match status" value="1"/>
</dbReference>
<feature type="region of interest" description="Disordered" evidence="12">
    <location>
        <begin position="1561"/>
        <end position="1716"/>
    </location>
</feature>
<feature type="compositionally biased region" description="Polar residues" evidence="12">
    <location>
        <begin position="1661"/>
        <end position="1673"/>
    </location>
</feature>
<dbReference type="PROSITE" id="PS50835">
    <property type="entry name" value="IG_LIKE"/>
    <property type="match status" value="1"/>
</dbReference>
<dbReference type="CDD" id="cd00096">
    <property type="entry name" value="Ig"/>
    <property type="match status" value="1"/>
</dbReference>
<dbReference type="InterPro" id="IPR003591">
    <property type="entry name" value="Leu-rich_rpt_typical-subtyp"/>
</dbReference>
<feature type="domain" description="Ig-like" evidence="18">
    <location>
        <begin position="239"/>
        <end position="323"/>
    </location>
</feature>
<keyword evidence="19" id="KW-1185">Reference proteome</keyword>
<dbReference type="SUPFAM" id="SSF52058">
    <property type="entry name" value="L domain-like"/>
    <property type="match status" value="1"/>
</dbReference>
<evidence type="ECO:0000259" key="15">
    <source>
        <dbReference type="PROSITE" id="PS50221"/>
    </source>
</evidence>
<dbReference type="GO" id="GO:0007166">
    <property type="term" value="P:cell surface receptor signaling pathway"/>
    <property type="evidence" value="ECO:0007669"/>
    <property type="project" value="InterPro"/>
</dbReference>
<dbReference type="Gene3D" id="2.60.40.10">
    <property type="entry name" value="Immunoglobulins"/>
    <property type="match status" value="1"/>
</dbReference>
<dbReference type="Pfam" id="PF01825">
    <property type="entry name" value="GPS"/>
    <property type="match status" value="1"/>
</dbReference>
<feature type="transmembrane region" description="Helical" evidence="13">
    <location>
        <begin position="958"/>
        <end position="976"/>
    </location>
</feature>
<comment type="similarity">
    <text evidence="2">Belongs to the G-protein coupled receptor 2 family. Adhesion G-protein coupled receptor (ADGR) subfamily.</text>
</comment>
<evidence type="ECO:0000259" key="17">
    <source>
        <dbReference type="PROSITE" id="PS50261"/>
    </source>
</evidence>
<feature type="region of interest" description="Disordered" evidence="12">
    <location>
        <begin position="1289"/>
        <end position="1330"/>
    </location>
</feature>
<dbReference type="RefSeq" id="XP_055891319.1">
    <property type="nucleotide sequence ID" value="XM_056035344.1"/>
</dbReference>
<dbReference type="InterPro" id="IPR001611">
    <property type="entry name" value="Leu-rich_rpt"/>
</dbReference>
<feature type="chain" id="PRO_5040929816" evidence="14">
    <location>
        <begin position="23"/>
        <end position="1820"/>
    </location>
</feature>
<keyword evidence="7 13" id="KW-1133">Transmembrane helix</keyword>
<dbReference type="InterPro" id="IPR000203">
    <property type="entry name" value="GPS"/>
</dbReference>
<dbReference type="Gene3D" id="2.60.220.50">
    <property type="match status" value="1"/>
</dbReference>
<dbReference type="InterPro" id="IPR017981">
    <property type="entry name" value="GPCR_2-like_7TM"/>
</dbReference>
<evidence type="ECO:0000256" key="4">
    <source>
        <dbReference type="ARBA" id="ARBA00022692"/>
    </source>
</evidence>
<feature type="compositionally biased region" description="Pro residues" evidence="12">
    <location>
        <begin position="1580"/>
        <end position="1590"/>
    </location>
</feature>
<organism evidence="19 20">
    <name type="scientific">Biomphalaria glabrata</name>
    <name type="common">Bloodfluke planorb</name>
    <name type="synonym">Freshwater snail</name>
    <dbReference type="NCBI Taxonomy" id="6526"/>
    <lineage>
        <taxon>Eukaryota</taxon>
        <taxon>Metazoa</taxon>
        <taxon>Spiralia</taxon>
        <taxon>Lophotrochozoa</taxon>
        <taxon>Mollusca</taxon>
        <taxon>Gastropoda</taxon>
        <taxon>Heterobranchia</taxon>
        <taxon>Euthyneura</taxon>
        <taxon>Panpulmonata</taxon>
        <taxon>Hygrophila</taxon>
        <taxon>Lymnaeoidea</taxon>
        <taxon>Planorbidae</taxon>
        <taxon>Biomphalaria</taxon>
    </lineage>
</organism>
<keyword evidence="10" id="KW-0675">Receptor</keyword>
<dbReference type="PROSITE" id="PS50261">
    <property type="entry name" value="G_PROTEIN_RECEP_F2_4"/>
    <property type="match status" value="1"/>
</dbReference>
<feature type="region of interest" description="Disordered" evidence="12">
    <location>
        <begin position="1080"/>
        <end position="1100"/>
    </location>
</feature>
<gene>
    <name evidence="20" type="primary">LOC106070481</name>
</gene>
<dbReference type="InterPro" id="IPR000483">
    <property type="entry name" value="Cys-rich_flank_reg_C"/>
</dbReference>
<feature type="transmembrane region" description="Helical" evidence="13">
    <location>
        <begin position="875"/>
        <end position="893"/>
    </location>
</feature>
<feature type="transmembrane region" description="Helical" evidence="13">
    <location>
        <begin position="905"/>
        <end position="929"/>
    </location>
</feature>
<dbReference type="InterPro" id="IPR013151">
    <property type="entry name" value="Immunoglobulin_dom"/>
</dbReference>
<feature type="signal peptide" evidence="14">
    <location>
        <begin position="1"/>
        <end position="22"/>
    </location>
</feature>
<dbReference type="Gene3D" id="1.20.1070.10">
    <property type="entry name" value="Rhodopsin 7-helix transmembrane proteins"/>
    <property type="match status" value="1"/>
</dbReference>
<dbReference type="InterPro" id="IPR001879">
    <property type="entry name" value="GPCR_2_extracellular_dom"/>
</dbReference>
<dbReference type="GO" id="GO:0005886">
    <property type="term" value="C:plasma membrane"/>
    <property type="evidence" value="ECO:0007669"/>
    <property type="project" value="TreeGrafter"/>
</dbReference>
<accession>A0A9W3AVS6</accession>
<dbReference type="Pfam" id="PF00047">
    <property type="entry name" value="ig"/>
    <property type="match status" value="1"/>
</dbReference>
<evidence type="ECO:0000256" key="3">
    <source>
        <dbReference type="ARBA" id="ARBA00022614"/>
    </source>
</evidence>
<evidence type="ECO:0000256" key="12">
    <source>
        <dbReference type="SAM" id="MobiDB-lite"/>
    </source>
</evidence>
<feature type="compositionally biased region" description="Basic and acidic residues" evidence="12">
    <location>
        <begin position="1686"/>
        <end position="1697"/>
    </location>
</feature>
<evidence type="ECO:0000256" key="8">
    <source>
        <dbReference type="ARBA" id="ARBA00023136"/>
    </source>
</evidence>
<evidence type="ECO:0000256" key="6">
    <source>
        <dbReference type="ARBA" id="ARBA00022737"/>
    </source>
</evidence>
<evidence type="ECO:0000256" key="11">
    <source>
        <dbReference type="ARBA" id="ARBA00023319"/>
    </source>
</evidence>
<dbReference type="OMA" id="CQQHYQH"/>
<dbReference type="InterPro" id="IPR013783">
    <property type="entry name" value="Ig-like_fold"/>
</dbReference>
<feature type="region of interest" description="Disordered" evidence="12">
    <location>
        <begin position="1343"/>
        <end position="1368"/>
    </location>
</feature>
<dbReference type="InterPro" id="IPR058808">
    <property type="entry name" value="GAIN_ADGRA2/3"/>
</dbReference>
<evidence type="ECO:0000256" key="9">
    <source>
        <dbReference type="ARBA" id="ARBA00023157"/>
    </source>
</evidence>
<feature type="region of interest" description="Disordered" evidence="12">
    <location>
        <begin position="1392"/>
        <end position="1500"/>
    </location>
</feature>
<evidence type="ECO:0000256" key="5">
    <source>
        <dbReference type="ARBA" id="ARBA00022729"/>
    </source>
</evidence>
<feature type="transmembrane region" description="Helical" evidence="13">
    <location>
        <begin position="1115"/>
        <end position="1134"/>
    </location>
</feature>
<feature type="compositionally biased region" description="Polar residues" evidence="12">
    <location>
        <begin position="1304"/>
        <end position="1330"/>
    </location>
</feature>
<evidence type="ECO:0000256" key="1">
    <source>
        <dbReference type="ARBA" id="ARBA00004141"/>
    </source>
</evidence>
<evidence type="ECO:0000256" key="13">
    <source>
        <dbReference type="SAM" id="Phobius"/>
    </source>
</evidence>
<feature type="compositionally biased region" description="Polar residues" evidence="12">
    <location>
        <begin position="1343"/>
        <end position="1358"/>
    </location>
</feature>
<keyword evidence="8 13" id="KW-0472">Membrane</keyword>
<proteinExistence type="inferred from homology"/>
<dbReference type="InterPro" id="IPR032675">
    <property type="entry name" value="LRR_dom_sf"/>
</dbReference>
<evidence type="ECO:0000256" key="2">
    <source>
        <dbReference type="ARBA" id="ARBA00007343"/>
    </source>
</evidence>
<dbReference type="InterPro" id="IPR000832">
    <property type="entry name" value="GPCR_2_secretin-like"/>
</dbReference>
<keyword evidence="5 14" id="KW-0732">Signal</keyword>
<keyword evidence="4 13" id="KW-0812">Transmembrane</keyword>
<feature type="domain" description="GAIN-B" evidence="15">
    <location>
        <begin position="677"/>
        <end position="830"/>
    </location>
</feature>
<dbReference type="GO" id="GO:0004930">
    <property type="term" value="F:G protein-coupled receptor activity"/>
    <property type="evidence" value="ECO:0007669"/>
    <property type="project" value="InterPro"/>
</dbReference>
<feature type="domain" description="G-protein coupled receptors family 2 profile 2" evidence="17">
    <location>
        <begin position="837"/>
        <end position="1171"/>
    </location>
</feature>
<evidence type="ECO:0000313" key="19">
    <source>
        <dbReference type="Proteomes" id="UP001165740"/>
    </source>
</evidence>
<feature type="region of interest" description="Disordered" evidence="12">
    <location>
        <begin position="1782"/>
        <end position="1803"/>
    </location>
</feature>
<evidence type="ECO:0000259" key="18">
    <source>
        <dbReference type="PROSITE" id="PS50835"/>
    </source>
</evidence>